<dbReference type="SUPFAM" id="SSF57667">
    <property type="entry name" value="beta-beta-alpha zinc fingers"/>
    <property type="match status" value="2"/>
</dbReference>
<comment type="similarity">
    <text evidence="2">Belongs to the krueppel C2H2-type zinc-finger protein family.</text>
</comment>
<proteinExistence type="inferred from homology"/>
<evidence type="ECO:0000256" key="2">
    <source>
        <dbReference type="ARBA" id="ARBA00006991"/>
    </source>
</evidence>
<dbReference type="GO" id="GO:0045892">
    <property type="term" value="P:negative regulation of DNA-templated transcription"/>
    <property type="evidence" value="ECO:0007669"/>
    <property type="project" value="UniProtKB-ARBA"/>
</dbReference>
<feature type="region of interest" description="Disordered" evidence="9">
    <location>
        <begin position="888"/>
        <end position="922"/>
    </location>
</feature>
<feature type="region of interest" description="Disordered" evidence="9">
    <location>
        <begin position="782"/>
        <end position="847"/>
    </location>
</feature>
<dbReference type="PROSITE" id="PS50157">
    <property type="entry name" value="ZINC_FINGER_C2H2_2"/>
    <property type="match status" value="3"/>
</dbReference>
<dbReference type="FunFam" id="3.30.160.60:FF:000452">
    <property type="entry name" value="Transcription factor Ovo-like 2"/>
    <property type="match status" value="1"/>
</dbReference>
<feature type="region of interest" description="Disordered" evidence="9">
    <location>
        <begin position="393"/>
        <end position="487"/>
    </location>
</feature>
<dbReference type="GO" id="GO:0045596">
    <property type="term" value="P:negative regulation of cell differentiation"/>
    <property type="evidence" value="ECO:0007669"/>
    <property type="project" value="UniProtKB-ARBA"/>
</dbReference>
<dbReference type="InterPro" id="IPR027756">
    <property type="entry name" value="Ovo-like"/>
</dbReference>
<feature type="compositionally biased region" description="Basic and acidic residues" evidence="9">
    <location>
        <begin position="351"/>
        <end position="367"/>
    </location>
</feature>
<evidence type="ECO:0000256" key="4">
    <source>
        <dbReference type="ARBA" id="ARBA00022737"/>
    </source>
</evidence>
<feature type="compositionally biased region" description="Low complexity" evidence="9">
    <location>
        <begin position="207"/>
        <end position="221"/>
    </location>
</feature>
<dbReference type="InterPro" id="IPR013087">
    <property type="entry name" value="Znf_C2H2_type"/>
</dbReference>
<feature type="compositionally biased region" description="Polar residues" evidence="9">
    <location>
        <begin position="680"/>
        <end position="692"/>
    </location>
</feature>
<reference evidence="11" key="1">
    <citation type="submission" date="2020-11" db="EMBL/GenBank/DDBJ databases">
        <authorList>
            <person name="Tran Van P."/>
        </authorList>
    </citation>
    <scope>NUCLEOTIDE SEQUENCE</scope>
</reference>
<evidence type="ECO:0000256" key="8">
    <source>
        <dbReference type="PROSITE-ProRule" id="PRU00042"/>
    </source>
</evidence>
<dbReference type="PROSITE" id="PS00028">
    <property type="entry name" value="ZINC_FINGER_C2H2_1"/>
    <property type="match status" value="3"/>
</dbReference>
<dbReference type="SMART" id="SM00355">
    <property type="entry name" value="ZnF_C2H2"/>
    <property type="match status" value="4"/>
</dbReference>
<evidence type="ECO:0000256" key="7">
    <source>
        <dbReference type="ARBA" id="ARBA00023242"/>
    </source>
</evidence>
<name>A0A7R9IZS4_TIMCA</name>
<accession>A0A7R9IZS4</accession>
<dbReference type="PANTHER" id="PTHR10032">
    <property type="entry name" value="ZINC FINGER PROTEIN WITH KRAB AND SCAN DOMAINS"/>
    <property type="match status" value="1"/>
</dbReference>
<dbReference type="PANTHER" id="PTHR10032:SF271">
    <property type="entry name" value="RH12261P-RELATED"/>
    <property type="match status" value="1"/>
</dbReference>
<feature type="domain" description="C2H2-type" evidence="10">
    <location>
        <begin position="925"/>
        <end position="952"/>
    </location>
</feature>
<evidence type="ECO:0000256" key="9">
    <source>
        <dbReference type="SAM" id="MobiDB-lite"/>
    </source>
</evidence>
<feature type="compositionally biased region" description="Gly residues" evidence="9">
    <location>
        <begin position="406"/>
        <end position="425"/>
    </location>
</feature>
<evidence type="ECO:0000256" key="6">
    <source>
        <dbReference type="ARBA" id="ARBA00022833"/>
    </source>
</evidence>
<comment type="subcellular location">
    <subcellularLocation>
        <location evidence="1">Nucleus</location>
    </subcellularLocation>
</comment>
<keyword evidence="6" id="KW-0862">Zinc</keyword>
<feature type="region of interest" description="Disordered" evidence="9">
    <location>
        <begin position="658"/>
        <end position="702"/>
    </location>
</feature>
<gene>
    <name evidence="11" type="ORF">TCMB3V08_LOCUS2598</name>
</gene>
<feature type="region of interest" description="Disordered" evidence="9">
    <location>
        <begin position="108"/>
        <end position="129"/>
    </location>
</feature>
<dbReference type="GO" id="GO:0008270">
    <property type="term" value="F:zinc ion binding"/>
    <property type="evidence" value="ECO:0007669"/>
    <property type="project" value="UniProtKB-KW"/>
</dbReference>
<protein>
    <submittedName>
        <fullName evidence="11">(California timema) hypothetical protein</fullName>
    </submittedName>
</protein>
<feature type="region of interest" description="Disordered" evidence="9">
    <location>
        <begin position="171"/>
        <end position="367"/>
    </location>
</feature>
<dbReference type="GO" id="GO:0051241">
    <property type="term" value="P:negative regulation of multicellular organismal process"/>
    <property type="evidence" value="ECO:0007669"/>
    <property type="project" value="UniProtKB-ARBA"/>
</dbReference>
<dbReference type="InterPro" id="IPR036236">
    <property type="entry name" value="Znf_C2H2_sf"/>
</dbReference>
<dbReference type="AlphaFoldDB" id="A0A7R9IZS4"/>
<evidence type="ECO:0000256" key="5">
    <source>
        <dbReference type="ARBA" id="ARBA00022771"/>
    </source>
</evidence>
<dbReference type="GO" id="GO:0000978">
    <property type="term" value="F:RNA polymerase II cis-regulatory region sequence-specific DNA binding"/>
    <property type="evidence" value="ECO:0007669"/>
    <property type="project" value="TreeGrafter"/>
</dbReference>
<keyword evidence="4" id="KW-0677">Repeat</keyword>
<evidence type="ECO:0000256" key="3">
    <source>
        <dbReference type="ARBA" id="ARBA00022723"/>
    </source>
</evidence>
<keyword evidence="3" id="KW-0479">Metal-binding</keyword>
<keyword evidence="7" id="KW-0539">Nucleus</keyword>
<sequence>MGEKFFDCLCLSWKGEGRVSVVFVIFGTEVHLVRVNISKMVDLCVPILFLLCVEVIGKVENWLKKTWKSRVNSYRERTIPIIVIAGQLNRPIHAERIQARLYLERPQQTKNIQSARDKPSAPEIAHNSHQLTHPRDTFIILRLMGHLQNARHHGGRCHLHYSQFSRAQTPLEPVSPCLNSPSKKLKDRPPSKPQDDDRLFPRPPTPDSSSPGSPTKPDTGPRALAPRRFISSILGGDVPYSGSTTPSPAPIARPHIPTRAERKEYLPIPPPPPAPPSSPPTPPPLPPPTPTPAVRCQQVSVIQRTPPIPPPVPDKPTSVSSDEDDAVEEAVLMQEPEQEAPIDYHVPKKRPSTEERRETEDARERELRRCNSLKIVSRRPPLSLILGRQLTGGKPRVAAAGHGHTGRSGGGGPSGGGHQSAGGGHNSSMNYSGGGGGGVSSGGGGGMLGGSTGGGGGSMNPGGGGRGTNYGPNSPPTGSLPPFYESLKGGGGGGLGVGGGAGGHPFNPGNGYGLLPAGLSMDCDTGQDSGMGYAGGGTAAAHHKQYSMLQNMCASYGLVTVKEDIDDDLSEYTSKLCDTRDPLPPVHLLGGSANNLLANNYLGNNPYDVNDSMMVDLVSGGAVDPLQFTATLTFSSPSDHNALLESLSDDLFLQRMSSDDDLGDNNNNSVETDHALLNDGLSSSPRLQQEQNIPPPVEPSVDPFPEHCQNGVGGLTRSFDTSRNYAAPTHFNKSALFMSGGGGSHQEPYHSLPKERQELALHICSSSPAPSEESQLQVQVQMHHHQNNHNHHQQPLLSPGLSFSGSGLDLDSPTTMSLPSPGGASCSLDENGSMSPPGSISGRRDSSDISNISSLQVRVNILQQRLGLPGDVALEFVNGGHGIKNPLANHDIGPGHQRSHRSSGDVEKLPPMPAVSSGPDDPSRFSCRVCSKSFSLQRLLNRHMKCHSDVKRYLCTFCGKGFNDTFDLKRHTRTHTGVRPYKCNLCEKSFTQRCSLESHCLKVHGVQHQYAYKERRTKMYVCEECGHTTNEPEVHYLHLKENHPYSPALLKFYDKRHFKFTNSNFANMLLQNNDM</sequence>
<organism evidence="11">
    <name type="scientific">Timema californicum</name>
    <name type="common">California timema</name>
    <name type="synonym">Walking stick</name>
    <dbReference type="NCBI Taxonomy" id="61474"/>
    <lineage>
        <taxon>Eukaryota</taxon>
        <taxon>Metazoa</taxon>
        <taxon>Ecdysozoa</taxon>
        <taxon>Arthropoda</taxon>
        <taxon>Hexapoda</taxon>
        <taxon>Insecta</taxon>
        <taxon>Pterygota</taxon>
        <taxon>Neoptera</taxon>
        <taxon>Polyneoptera</taxon>
        <taxon>Phasmatodea</taxon>
        <taxon>Timematodea</taxon>
        <taxon>Timematoidea</taxon>
        <taxon>Timematidae</taxon>
        <taxon>Timema</taxon>
    </lineage>
</organism>
<dbReference type="GO" id="GO:0009913">
    <property type="term" value="P:epidermal cell differentiation"/>
    <property type="evidence" value="ECO:0007669"/>
    <property type="project" value="TreeGrafter"/>
</dbReference>
<evidence type="ECO:0000259" key="10">
    <source>
        <dbReference type="PROSITE" id="PS50157"/>
    </source>
</evidence>
<keyword evidence="5 8" id="KW-0863">Zinc-finger</keyword>
<dbReference type="GO" id="GO:0000981">
    <property type="term" value="F:DNA-binding transcription factor activity, RNA polymerase II-specific"/>
    <property type="evidence" value="ECO:0007669"/>
    <property type="project" value="TreeGrafter"/>
</dbReference>
<feature type="compositionally biased region" description="Pro residues" evidence="9">
    <location>
        <begin position="267"/>
        <end position="291"/>
    </location>
</feature>
<dbReference type="Gene3D" id="3.30.160.60">
    <property type="entry name" value="Classic Zinc Finger"/>
    <property type="match status" value="3"/>
</dbReference>
<feature type="compositionally biased region" description="Basic residues" evidence="9">
    <location>
        <begin position="782"/>
        <end position="792"/>
    </location>
</feature>
<dbReference type="GO" id="GO:0005634">
    <property type="term" value="C:nucleus"/>
    <property type="evidence" value="ECO:0007669"/>
    <property type="project" value="UniProtKB-SubCell"/>
</dbReference>
<feature type="compositionally biased region" description="Basic and acidic residues" evidence="9">
    <location>
        <begin position="187"/>
        <end position="200"/>
    </location>
</feature>
<dbReference type="FunFam" id="3.30.160.60:FF:001250">
    <property type="entry name" value="putative transcription factor ovo-like protein 3"/>
    <property type="match status" value="1"/>
</dbReference>
<feature type="compositionally biased region" description="Low complexity" evidence="9">
    <location>
        <begin position="793"/>
        <end position="813"/>
    </location>
</feature>
<feature type="compositionally biased region" description="Gly residues" evidence="9">
    <location>
        <begin position="432"/>
        <end position="468"/>
    </location>
</feature>
<feature type="domain" description="C2H2-type" evidence="10">
    <location>
        <begin position="953"/>
        <end position="980"/>
    </location>
</feature>
<evidence type="ECO:0000256" key="1">
    <source>
        <dbReference type="ARBA" id="ARBA00004123"/>
    </source>
</evidence>
<evidence type="ECO:0000313" key="11">
    <source>
        <dbReference type="EMBL" id="CAD7569877.1"/>
    </source>
</evidence>
<feature type="domain" description="C2H2-type" evidence="10">
    <location>
        <begin position="981"/>
        <end position="1009"/>
    </location>
</feature>
<dbReference type="GO" id="GO:0009968">
    <property type="term" value="P:negative regulation of signal transduction"/>
    <property type="evidence" value="ECO:0007669"/>
    <property type="project" value="UniProtKB-ARBA"/>
</dbReference>
<dbReference type="EMBL" id="OE179833">
    <property type="protein sequence ID" value="CAD7569877.1"/>
    <property type="molecule type" value="Genomic_DNA"/>
</dbReference>